<sequence length="403" mass="43105">MTAAPYLLLDAKLNIRAVNDAYLRATSRERDELIGAHMFDAFPDNPADAAATGVHNLQASLSRVLRDAAAHQMPIQRYDVVPSGSAEFIPKIWSPVNSPITDDEGRAVGLLHHVEDLTELIGDGIDETTEVRALAVTALRYRSVHDLLLEENSRLTDALIAVGTSRGPAGRTASSQRRRRLWRLLAARTGEKSRRGWSASLCALAVEAFDTVVGAAISVRNAPGQLALLTASDARASKMEELGAVLGEGPLHAALLSGVPVHVADIASDRALWPGYATAALDLGIVGVSAFPMPLSSDTAGTFTVYRSQRGQAPDDAEWIDTAIAADLAVSALLADGVHIESQLGIDDPYLNVTIAAGMLSSRLDISLDDAVNELRRHAGRTNVPVRHFAAEAIRRWSGHPHR</sequence>
<dbReference type="EMBL" id="LZJU01000210">
    <property type="protein sequence ID" value="OBH65709.1"/>
    <property type="molecule type" value="Genomic_DNA"/>
</dbReference>
<dbReference type="SUPFAM" id="SSF55781">
    <property type="entry name" value="GAF domain-like"/>
    <property type="match status" value="1"/>
</dbReference>
<dbReference type="Proteomes" id="UP000092389">
    <property type="component" value="Unassembled WGS sequence"/>
</dbReference>
<accession>A0A1A2SNG4</accession>
<organism evidence="2 3">
    <name type="scientific">Mycobacterium mantenii</name>
    <dbReference type="NCBI Taxonomy" id="560555"/>
    <lineage>
        <taxon>Bacteria</taxon>
        <taxon>Bacillati</taxon>
        <taxon>Actinomycetota</taxon>
        <taxon>Actinomycetes</taxon>
        <taxon>Mycobacteriales</taxon>
        <taxon>Mycobacteriaceae</taxon>
        <taxon>Mycobacterium</taxon>
        <taxon>Mycobacterium avium complex (MAC)</taxon>
    </lineage>
</organism>
<dbReference type="InterPro" id="IPR035965">
    <property type="entry name" value="PAS-like_dom_sf"/>
</dbReference>
<evidence type="ECO:0000313" key="2">
    <source>
        <dbReference type="EMBL" id="OBH65709.1"/>
    </source>
</evidence>
<dbReference type="Gene3D" id="3.30.450.40">
    <property type="match status" value="1"/>
</dbReference>
<dbReference type="AlphaFoldDB" id="A0A1A2SNG4"/>
<dbReference type="SUPFAM" id="SSF55785">
    <property type="entry name" value="PYP-like sensor domain (PAS domain)"/>
    <property type="match status" value="1"/>
</dbReference>
<proteinExistence type="predicted"/>
<protein>
    <recommendedName>
        <fullName evidence="1">PAS fold-4 domain-containing protein</fullName>
    </recommendedName>
</protein>
<dbReference type="RefSeq" id="WP_067914571.1">
    <property type="nucleotide sequence ID" value="NZ_LZJP01000013.1"/>
</dbReference>
<evidence type="ECO:0000313" key="3">
    <source>
        <dbReference type="Proteomes" id="UP000092389"/>
    </source>
</evidence>
<dbReference type="InterPro" id="IPR029016">
    <property type="entry name" value="GAF-like_dom_sf"/>
</dbReference>
<dbReference type="Pfam" id="PF08448">
    <property type="entry name" value="PAS_4"/>
    <property type="match status" value="1"/>
</dbReference>
<evidence type="ECO:0000259" key="1">
    <source>
        <dbReference type="Pfam" id="PF08448"/>
    </source>
</evidence>
<dbReference type="InterPro" id="IPR000014">
    <property type="entry name" value="PAS"/>
</dbReference>
<dbReference type="Gene3D" id="3.30.450.20">
    <property type="entry name" value="PAS domain"/>
    <property type="match status" value="1"/>
</dbReference>
<dbReference type="CDD" id="cd00130">
    <property type="entry name" value="PAS"/>
    <property type="match status" value="1"/>
</dbReference>
<dbReference type="InterPro" id="IPR013656">
    <property type="entry name" value="PAS_4"/>
</dbReference>
<feature type="domain" description="PAS fold-4" evidence="1">
    <location>
        <begin position="6"/>
        <end position="119"/>
    </location>
</feature>
<gene>
    <name evidence="2" type="ORF">A5683_11515</name>
</gene>
<name>A0A1A2SNG4_MYCNT</name>
<comment type="caution">
    <text evidence="2">The sequence shown here is derived from an EMBL/GenBank/DDBJ whole genome shotgun (WGS) entry which is preliminary data.</text>
</comment>
<reference evidence="2 3" key="1">
    <citation type="submission" date="2016-06" db="EMBL/GenBank/DDBJ databases">
        <authorList>
            <person name="Kjaerup R.B."/>
            <person name="Dalgaard T.S."/>
            <person name="Juul-Madsen H.R."/>
        </authorList>
    </citation>
    <scope>NUCLEOTIDE SEQUENCE [LARGE SCALE GENOMIC DNA]</scope>
    <source>
        <strain evidence="2 3">E152</strain>
    </source>
</reference>